<organism evidence="9 10">
    <name type="scientific">Candidatus Woesebacteria bacterium RIFCSPHIGHO2_01_FULL_38_9</name>
    <dbReference type="NCBI Taxonomy" id="1802492"/>
    <lineage>
        <taxon>Bacteria</taxon>
        <taxon>Candidatus Woeseibacteriota</taxon>
    </lineage>
</organism>
<keyword evidence="7" id="KW-0521">NADP</keyword>
<evidence type="ECO:0000256" key="7">
    <source>
        <dbReference type="RuleBase" id="RU003881"/>
    </source>
</evidence>
<accession>A0A1F7Y0J4</accession>
<dbReference type="GO" id="GO:0004791">
    <property type="term" value="F:thioredoxin-disulfide reductase (NADPH) activity"/>
    <property type="evidence" value="ECO:0007669"/>
    <property type="project" value="UniProtKB-UniRule"/>
</dbReference>
<dbReference type="EMBL" id="MGGE01000034">
    <property type="protein sequence ID" value="OGM20802.1"/>
    <property type="molecule type" value="Genomic_DNA"/>
</dbReference>
<dbReference type="InterPro" id="IPR005982">
    <property type="entry name" value="Thioredox_Rdtase"/>
</dbReference>
<dbReference type="InterPro" id="IPR008255">
    <property type="entry name" value="Pyr_nucl-diS_OxRdtase_2_AS"/>
</dbReference>
<dbReference type="GO" id="GO:0019430">
    <property type="term" value="P:removal of superoxide radicals"/>
    <property type="evidence" value="ECO:0007669"/>
    <property type="project" value="UniProtKB-UniRule"/>
</dbReference>
<comment type="similarity">
    <text evidence="6">Belongs to the class-II pyridine nucleotide-disulfide oxidoreductase family.</text>
</comment>
<dbReference type="AlphaFoldDB" id="A0A1F7Y0J4"/>
<dbReference type="InterPro" id="IPR036188">
    <property type="entry name" value="FAD/NAD-bd_sf"/>
</dbReference>
<dbReference type="GO" id="GO:0005737">
    <property type="term" value="C:cytoplasm"/>
    <property type="evidence" value="ECO:0007669"/>
    <property type="project" value="InterPro"/>
</dbReference>
<gene>
    <name evidence="9" type="ORF">A2714_05175</name>
</gene>
<dbReference type="InterPro" id="IPR023753">
    <property type="entry name" value="FAD/NAD-binding_dom"/>
</dbReference>
<keyword evidence="5 6" id="KW-0676">Redox-active center</keyword>
<evidence type="ECO:0000256" key="5">
    <source>
        <dbReference type="ARBA" id="ARBA00023284"/>
    </source>
</evidence>
<keyword evidence="4" id="KW-1015">Disulfide bond</keyword>
<evidence type="ECO:0000256" key="6">
    <source>
        <dbReference type="RuleBase" id="RU003880"/>
    </source>
</evidence>
<evidence type="ECO:0000313" key="10">
    <source>
        <dbReference type="Proteomes" id="UP000178419"/>
    </source>
</evidence>
<proteinExistence type="inferred from homology"/>
<comment type="caution">
    <text evidence="9">The sequence shown here is derived from an EMBL/GenBank/DDBJ whole genome shotgun (WGS) entry which is preliminary data.</text>
</comment>
<dbReference type="InterPro" id="IPR050097">
    <property type="entry name" value="Ferredoxin-NADP_redctase_2"/>
</dbReference>
<evidence type="ECO:0000313" key="9">
    <source>
        <dbReference type="EMBL" id="OGM20802.1"/>
    </source>
</evidence>
<dbReference type="PRINTS" id="PR00368">
    <property type="entry name" value="FADPNR"/>
</dbReference>
<evidence type="ECO:0000256" key="1">
    <source>
        <dbReference type="ARBA" id="ARBA00022630"/>
    </source>
</evidence>
<dbReference type="SUPFAM" id="SSF51905">
    <property type="entry name" value="FAD/NAD(P)-binding domain"/>
    <property type="match status" value="1"/>
</dbReference>
<keyword evidence="1 6" id="KW-0285">Flavoprotein</keyword>
<dbReference type="PROSITE" id="PS00573">
    <property type="entry name" value="PYRIDINE_REDOX_2"/>
    <property type="match status" value="1"/>
</dbReference>
<dbReference type="Gene3D" id="3.50.50.60">
    <property type="entry name" value="FAD/NAD(P)-binding domain"/>
    <property type="match status" value="2"/>
</dbReference>
<comment type="cofactor">
    <cofactor evidence="7">
        <name>FAD</name>
        <dbReference type="ChEBI" id="CHEBI:57692"/>
    </cofactor>
    <text evidence="7">Binds 1 FAD per subunit.</text>
</comment>
<keyword evidence="2 6" id="KW-0274">FAD</keyword>
<dbReference type="Pfam" id="PF07992">
    <property type="entry name" value="Pyr_redox_2"/>
    <property type="match status" value="1"/>
</dbReference>
<dbReference type="EC" id="1.8.1.9" evidence="6"/>
<evidence type="ECO:0000256" key="2">
    <source>
        <dbReference type="ARBA" id="ARBA00022827"/>
    </source>
</evidence>
<protein>
    <recommendedName>
        <fullName evidence="6">Thioredoxin reductase</fullName>
        <ecNumber evidence="6">1.8.1.9</ecNumber>
    </recommendedName>
</protein>
<comment type="subunit">
    <text evidence="6">Homodimer.</text>
</comment>
<dbReference type="PANTHER" id="PTHR48105">
    <property type="entry name" value="THIOREDOXIN REDUCTASE 1-RELATED-RELATED"/>
    <property type="match status" value="1"/>
</dbReference>
<comment type="catalytic activity">
    <reaction evidence="6">
        <text>[thioredoxin]-dithiol + NADP(+) = [thioredoxin]-disulfide + NADPH + H(+)</text>
        <dbReference type="Rhea" id="RHEA:20345"/>
        <dbReference type="Rhea" id="RHEA-COMP:10698"/>
        <dbReference type="Rhea" id="RHEA-COMP:10700"/>
        <dbReference type="ChEBI" id="CHEBI:15378"/>
        <dbReference type="ChEBI" id="CHEBI:29950"/>
        <dbReference type="ChEBI" id="CHEBI:50058"/>
        <dbReference type="ChEBI" id="CHEBI:57783"/>
        <dbReference type="ChEBI" id="CHEBI:58349"/>
        <dbReference type="EC" id="1.8.1.9"/>
    </reaction>
</comment>
<evidence type="ECO:0000256" key="3">
    <source>
        <dbReference type="ARBA" id="ARBA00023002"/>
    </source>
</evidence>
<evidence type="ECO:0000259" key="8">
    <source>
        <dbReference type="Pfam" id="PF07992"/>
    </source>
</evidence>
<evidence type="ECO:0000256" key="4">
    <source>
        <dbReference type="ARBA" id="ARBA00023157"/>
    </source>
</evidence>
<dbReference type="Proteomes" id="UP000178419">
    <property type="component" value="Unassembled WGS sequence"/>
</dbReference>
<reference evidence="9 10" key="1">
    <citation type="journal article" date="2016" name="Nat. Commun.">
        <title>Thousands of microbial genomes shed light on interconnected biogeochemical processes in an aquifer system.</title>
        <authorList>
            <person name="Anantharaman K."/>
            <person name="Brown C.T."/>
            <person name="Hug L.A."/>
            <person name="Sharon I."/>
            <person name="Castelle C.J."/>
            <person name="Probst A.J."/>
            <person name="Thomas B.C."/>
            <person name="Singh A."/>
            <person name="Wilkins M.J."/>
            <person name="Karaoz U."/>
            <person name="Brodie E.L."/>
            <person name="Williams K.H."/>
            <person name="Hubbard S.S."/>
            <person name="Banfield J.F."/>
        </authorList>
    </citation>
    <scope>NUCLEOTIDE SEQUENCE [LARGE SCALE GENOMIC DNA]</scope>
</reference>
<dbReference type="PRINTS" id="PR00469">
    <property type="entry name" value="PNDRDTASEII"/>
</dbReference>
<keyword evidence="3 6" id="KW-0560">Oxidoreductase</keyword>
<dbReference type="NCBIfam" id="TIGR01292">
    <property type="entry name" value="TRX_reduct"/>
    <property type="match status" value="1"/>
</dbReference>
<name>A0A1F7Y0J4_9BACT</name>
<sequence length="322" mass="34940">MAEKIEFAKKPEGDEPWDVAIIGSGPAALTSAIYTTRGAASTIILGGEIWGGQLMLTTTVDNFPGFPDGVEGPDLMRLMREQAERFGAEFIQKNVESVDFNKNPRELIAGGTKYSSRTVIIATGASDKWLGVPGEKELIGRGVSTCAPCDAPFFKGKKVAVVGGGDSAMTEALVLTKYATDVIIIHRRDQFRASAAMQQKVFANSKIKVLWNTEVTQVVGQSKVEKLLTKNNKDQTTGEVVVDGVFVAIGHKPDSELFKGPIEMDERGYIKVYEHTKTNIEGVFVAGEVHDQHYKQAVTTAGFGCMAGMDALRHLDKPTPTW</sequence>
<feature type="domain" description="FAD/NAD(P)-binding" evidence="8">
    <location>
        <begin position="18"/>
        <end position="299"/>
    </location>
</feature>